<dbReference type="FunFam" id="3.40.50.1970:FF:000003">
    <property type="entry name" value="Alcohol dehydrogenase, iron-containing"/>
    <property type="match status" value="1"/>
</dbReference>
<accession>A0A7G1G569</accession>
<dbReference type="KEGG" id="ocy:OSSY52_18510"/>
<dbReference type="Proteomes" id="UP000516361">
    <property type="component" value="Chromosome"/>
</dbReference>
<dbReference type="Pfam" id="PF00465">
    <property type="entry name" value="Fe-ADH"/>
    <property type="match status" value="1"/>
</dbReference>
<dbReference type="EMBL" id="AP018712">
    <property type="protein sequence ID" value="BBE31710.1"/>
    <property type="molecule type" value="Genomic_DNA"/>
</dbReference>
<dbReference type="Gene3D" id="1.20.1090.10">
    <property type="entry name" value="Dehydroquinate synthase-like - alpha domain"/>
    <property type="match status" value="1"/>
</dbReference>
<dbReference type="FunCoup" id="A0A7G1G569">
    <property type="interactions" value="40"/>
</dbReference>
<feature type="domain" description="Alcohol dehydrogenase iron-type/glycerol dehydrogenase GldA" evidence="2">
    <location>
        <begin position="9"/>
        <end position="178"/>
    </location>
</feature>
<dbReference type="GO" id="GO:0008106">
    <property type="term" value="F:alcohol dehydrogenase (NADP+) activity"/>
    <property type="evidence" value="ECO:0007669"/>
    <property type="project" value="TreeGrafter"/>
</dbReference>
<dbReference type="PROSITE" id="PS00060">
    <property type="entry name" value="ADH_IRON_2"/>
    <property type="match status" value="1"/>
</dbReference>
<evidence type="ECO:0000313" key="5">
    <source>
        <dbReference type="Proteomes" id="UP000516361"/>
    </source>
</evidence>
<dbReference type="GO" id="GO:0005829">
    <property type="term" value="C:cytosol"/>
    <property type="evidence" value="ECO:0007669"/>
    <property type="project" value="TreeGrafter"/>
</dbReference>
<dbReference type="GO" id="GO:1990002">
    <property type="term" value="F:methylglyoxal reductase (NADPH) (acetol producing) activity"/>
    <property type="evidence" value="ECO:0007669"/>
    <property type="project" value="TreeGrafter"/>
</dbReference>
<dbReference type="RefSeq" id="WP_190614434.1">
    <property type="nucleotide sequence ID" value="NZ_AP018712.1"/>
</dbReference>
<reference evidence="4 5" key="1">
    <citation type="submission" date="2018-06" db="EMBL/GenBank/DDBJ databases">
        <title>Genome sequencing of Oceanotoga sp. sy52.</title>
        <authorList>
            <person name="Mori K."/>
        </authorList>
    </citation>
    <scope>NUCLEOTIDE SEQUENCE [LARGE SCALE GENOMIC DNA]</scope>
    <source>
        <strain evidence="5">sy52</strain>
    </source>
</reference>
<dbReference type="GO" id="GO:1990362">
    <property type="term" value="F:butanol dehydrogenase (NAD+) activity"/>
    <property type="evidence" value="ECO:0007669"/>
    <property type="project" value="InterPro"/>
</dbReference>
<dbReference type="PANTHER" id="PTHR43633">
    <property type="entry name" value="ALCOHOL DEHYDROGENASE YQHD"/>
    <property type="match status" value="1"/>
</dbReference>
<feature type="domain" description="Fe-containing alcohol dehydrogenase-like C-terminal" evidence="3">
    <location>
        <begin position="189"/>
        <end position="387"/>
    </location>
</feature>
<dbReference type="AlphaFoldDB" id="A0A7G1G569"/>
<dbReference type="InterPro" id="IPR044731">
    <property type="entry name" value="BDH-like"/>
</dbReference>
<sequence length="388" mass="43143">MENFTYLNPTKIVFGKDTVKDIGKNLYKFGSKKVLLLYGKGSIKKNGVYDTVVNSLKEKNIDFVEVSGVKPNPVLTKVHEAIKIAREQEIDGILAVGGGSVIDSAKAIAAGFYYDGDVWDFFEGKAKPYKGLPIFTVLTISATGSEMNSGGVITNEKENKKWAFGSPLVYPKVSIIDPTVQYSLPRNQTINGGIDAMTHVFELYFDKTKNNDIMDEVSEGIIRTVMKHIPVLLKDPKNYESRANLAWSATLALNRINGTGRQGGDWSSHMIEHSLSAFYDVSHGAGLAVIAPAWMKYVYKEDISKWVRFAEKIFNIHDGTDEEKALKGIDKLIEFYKKIGAPTTLKKLNIIEDDLEKIANNAALLCPMGNMKKLEKDDVLNILKIAYE</sequence>
<dbReference type="InterPro" id="IPR056798">
    <property type="entry name" value="ADH_Fe_C"/>
</dbReference>
<proteinExistence type="predicted"/>
<dbReference type="PROSITE" id="PS00913">
    <property type="entry name" value="ADH_IRON_1"/>
    <property type="match status" value="1"/>
</dbReference>
<dbReference type="InterPro" id="IPR018211">
    <property type="entry name" value="ADH_Fe_CS"/>
</dbReference>
<keyword evidence="1" id="KW-0560">Oxidoreductase</keyword>
<name>A0A7G1G569_9BACT</name>
<gene>
    <name evidence="4" type="ORF">OSSY52_18510</name>
</gene>
<organism evidence="4 5">
    <name type="scientific">Tepiditoga spiralis</name>
    <dbReference type="NCBI Taxonomy" id="2108365"/>
    <lineage>
        <taxon>Bacteria</taxon>
        <taxon>Thermotogati</taxon>
        <taxon>Thermotogota</taxon>
        <taxon>Thermotogae</taxon>
        <taxon>Petrotogales</taxon>
        <taxon>Petrotogaceae</taxon>
        <taxon>Tepiditoga</taxon>
    </lineage>
</organism>
<dbReference type="CDD" id="cd08187">
    <property type="entry name" value="BDH"/>
    <property type="match status" value="1"/>
</dbReference>
<keyword evidence="5" id="KW-1185">Reference proteome</keyword>
<dbReference type="SUPFAM" id="SSF56796">
    <property type="entry name" value="Dehydroquinate synthase-like"/>
    <property type="match status" value="1"/>
</dbReference>
<evidence type="ECO:0000313" key="4">
    <source>
        <dbReference type="EMBL" id="BBE31710.1"/>
    </source>
</evidence>
<evidence type="ECO:0000256" key="1">
    <source>
        <dbReference type="ARBA" id="ARBA00023002"/>
    </source>
</evidence>
<evidence type="ECO:0000259" key="2">
    <source>
        <dbReference type="Pfam" id="PF00465"/>
    </source>
</evidence>
<protein>
    <submittedName>
        <fullName evidence="4">NADH-dependent alcohol dehydrogenase</fullName>
    </submittedName>
</protein>
<dbReference type="PANTHER" id="PTHR43633:SF1">
    <property type="entry name" value="ALCOHOL DEHYDROGENASE YQHD"/>
    <property type="match status" value="1"/>
</dbReference>
<dbReference type="Pfam" id="PF25137">
    <property type="entry name" value="ADH_Fe_C"/>
    <property type="match status" value="1"/>
</dbReference>
<evidence type="ECO:0000259" key="3">
    <source>
        <dbReference type="Pfam" id="PF25137"/>
    </source>
</evidence>
<dbReference type="GO" id="GO:0046872">
    <property type="term" value="F:metal ion binding"/>
    <property type="evidence" value="ECO:0007669"/>
    <property type="project" value="InterPro"/>
</dbReference>
<dbReference type="Gene3D" id="3.40.50.1970">
    <property type="match status" value="1"/>
</dbReference>
<dbReference type="InterPro" id="IPR001670">
    <property type="entry name" value="ADH_Fe/GldA"/>
</dbReference>
<dbReference type="InParanoid" id="A0A7G1G569"/>